<proteinExistence type="predicted"/>
<dbReference type="GO" id="GO:0036064">
    <property type="term" value="C:ciliary basal body"/>
    <property type="evidence" value="ECO:0007669"/>
    <property type="project" value="TreeGrafter"/>
</dbReference>
<organism evidence="1 2">
    <name type="scientific">Zophobas morio</name>
    <dbReference type="NCBI Taxonomy" id="2755281"/>
    <lineage>
        <taxon>Eukaryota</taxon>
        <taxon>Metazoa</taxon>
        <taxon>Ecdysozoa</taxon>
        <taxon>Arthropoda</taxon>
        <taxon>Hexapoda</taxon>
        <taxon>Insecta</taxon>
        <taxon>Pterygota</taxon>
        <taxon>Neoptera</taxon>
        <taxon>Endopterygota</taxon>
        <taxon>Coleoptera</taxon>
        <taxon>Polyphaga</taxon>
        <taxon>Cucujiformia</taxon>
        <taxon>Tenebrionidae</taxon>
        <taxon>Zophobas</taxon>
    </lineage>
</organism>
<dbReference type="PANTHER" id="PTHR46518">
    <property type="entry name" value="COILED-COIL DOMAIN-CONTAINING PROTEIN 151"/>
    <property type="match status" value="1"/>
</dbReference>
<accession>A0AA38MLY6</accession>
<keyword evidence="2" id="KW-1185">Reference proteome</keyword>
<gene>
    <name evidence="1" type="ORF">Zmor_007177</name>
</gene>
<evidence type="ECO:0000313" key="2">
    <source>
        <dbReference type="Proteomes" id="UP001168821"/>
    </source>
</evidence>
<name>A0AA38MLY6_9CUCU</name>
<dbReference type="InterPro" id="IPR033192">
    <property type="entry name" value="ODAD3"/>
</dbReference>
<evidence type="ECO:0000313" key="1">
    <source>
        <dbReference type="EMBL" id="KAJ3662855.1"/>
    </source>
</evidence>
<reference evidence="1" key="1">
    <citation type="journal article" date="2023" name="G3 (Bethesda)">
        <title>Whole genome assemblies of Zophobas morio and Tenebrio molitor.</title>
        <authorList>
            <person name="Kaur S."/>
            <person name="Stinson S.A."/>
            <person name="diCenzo G.C."/>
        </authorList>
    </citation>
    <scope>NUCLEOTIDE SEQUENCE</scope>
    <source>
        <strain evidence="1">QUZm001</strain>
    </source>
</reference>
<dbReference type="GO" id="GO:0035253">
    <property type="term" value="C:ciliary rootlet"/>
    <property type="evidence" value="ECO:0007669"/>
    <property type="project" value="TreeGrafter"/>
</dbReference>
<comment type="caution">
    <text evidence="1">The sequence shown here is derived from an EMBL/GenBank/DDBJ whole genome shotgun (WGS) entry which is preliminary data.</text>
</comment>
<dbReference type="GO" id="GO:0097542">
    <property type="term" value="C:ciliary tip"/>
    <property type="evidence" value="ECO:0007669"/>
    <property type="project" value="TreeGrafter"/>
</dbReference>
<dbReference type="EMBL" id="JALNTZ010000002">
    <property type="protein sequence ID" value="KAJ3662855.1"/>
    <property type="molecule type" value="Genomic_DNA"/>
</dbReference>
<dbReference type="AlphaFoldDB" id="A0AA38MLY6"/>
<dbReference type="GO" id="GO:0003341">
    <property type="term" value="P:cilium movement"/>
    <property type="evidence" value="ECO:0007669"/>
    <property type="project" value="InterPro"/>
</dbReference>
<dbReference type="GO" id="GO:0036158">
    <property type="term" value="P:outer dynein arm assembly"/>
    <property type="evidence" value="ECO:0007669"/>
    <property type="project" value="InterPro"/>
</dbReference>
<dbReference type="PANTHER" id="PTHR46518:SF1">
    <property type="entry name" value="OUTER DYNEIN ARM-DOCKING COMPLEX SUBUNIT 3"/>
    <property type="match status" value="1"/>
</dbReference>
<protein>
    <submittedName>
        <fullName evidence="1">Uncharacterized protein</fullName>
    </submittedName>
</protein>
<dbReference type="Proteomes" id="UP001168821">
    <property type="component" value="Unassembled WGS sequence"/>
</dbReference>
<sequence length="272" mass="31910">MDLWRHNITWKVIKDNYVPDNLVVKTPVRQVGDVVIDEIEQLNFNRRKTLDKLFYEKKVKSQKLIDLKLEQAVLEDRLKYAFLGQIKEEKEAQIITGKVQDAILRKEATWSIQRIYTEIRDVMKKDALYFDAILATVTNDGYHQSKCFLGATKLGQLATEYLDDRRQEYDTLEKIILKDMGSRKTDIKVLHEQVNSTSDSIKLLLRKRCNFILFDNPDGLFSVHELNKDIGEVEKTLKFLKNTTLVNSYSAIYPCLDEQFKQHRRLKHLAEV</sequence>